<feature type="region of interest" description="Disordered" evidence="6">
    <location>
        <begin position="19"/>
        <end position="42"/>
    </location>
</feature>
<dbReference type="GO" id="GO:0005685">
    <property type="term" value="C:U1 snRNP"/>
    <property type="evidence" value="ECO:0007669"/>
    <property type="project" value="TreeGrafter"/>
</dbReference>
<dbReference type="PROSITE" id="PS50102">
    <property type="entry name" value="RRM"/>
    <property type="match status" value="1"/>
</dbReference>
<dbReference type="OrthoDB" id="4207594at2759"/>
<feature type="domain" description="RRM" evidence="7">
    <location>
        <begin position="122"/>
        <end position="201"/>
    </location>
</feature>
<comment type="subcellular location">
    <subcellularLocation>
        <location evidence="1">Nucleus</location>
    </subcellularLocation>
</comment>
<gene>
    <name evidence="8" type="primary">SNP1_1</name>
    <name evidence="8" type="ORF">Cantr_04044</name>
</gene>
<evidence type="ECO:0000259" key="7">
    <source>
        <dbReference type="PROSITE" id="PS50102"/>
    </source>
</evidence>
<reference evidence="8 9" key="1">
    <citation type="submission" date="2018-06" db="EMBL/GenBank/DDBJ databases">
        <title>Whole genome sequencing of Candida tropicalis (genome annotated by CSBL at Korea University).</title>
        <authorList>
            <person name="Ahn J."/>
        </authorList>
    </citation>
    <scope>NUCLEOTIDE SEQUENCE [LARGE SCALE GENOMIC DNA]</scope>
    <source>
        <strain evidence="8 9">ATCC 20962</strain>
    </source>
</reference>
<dbReference type="InterPro" id="IPR035979">
    <property type="entry name" value="RBD_domain_sf"/>
</dbReference>
<keyword evidence="9" id="KW-1185">Reference proteome</keyword>
<dbReference type="SUPFAM" id="SSF54928">
    <property type="entry name" value="RNA-binding domain, RBD"/>
    <property type="match status" value="1"/>
</dbReference>
<evidence type="ECO:0000256" key="4">
    <source>
        <dbReference type="ARBA" id="ARBA00023274"/>
    </source>
</evidence>
<keyword evidence="2 5" id="KW-0694">RNA-binding</keyword>
<dbReference type="Gene3D" id="3.30.70.330">
    <property type="match status" value="1"/>
</dbReference>
<dbReference type="InterPro" id="IPR012677">
    <property type="entry name" value="Nucleotide-bd_a/b_plait_sf"/>
</dbReference>
<dbReference type="GO" id="GO:0071011">
    <property type="term" value="C:precatalytic spliceosome"/>
    <property type="evidence" value="ECO:0007669"/>
    <property type="project" value="TreeGrafter"/>
</dbReference>
<dbReference type="GO" id="GO:0000398">
    <property type="term" value="P:mRNA splicing, via spliceosome"/>
    <property type="evidence" value="ECO:0007669"/>
    <property type="project" value="TreeGrafter"/>
</dbReference>
<evidence type="ECO:0000256" key="5">
    <source>
        <dbReference type="PROSITE-ProRule" id="PRU00176"/>
    </source>
</evidence>
<feature type="region of interest" description="Disordered" evidence="6">
    <location>
        <begin position="57"/>
        <end position="78"/>
    </location>
</feature>
<dbReference type="SMART" id="SM00360">
    <property type="entry name" value="RRM"/>
    <property type="match status" value="1"/>
</dbReference>
<dbReference type="GO" id="GO:0071004">
    <property type="term" value="C:U2-type prespliceosome"/>
    <property type="evidence" value="ECO:0007669"/>
    <property type="project" value="TreeGrafter"/>
</dbReference>
<feature type="compositionally biased region" description="Basic and acidic residues" evidence="6">
    <location>
        <begin position="333"/>
        <end position="342"/>
    </location>
</feature>
<dbReference type="STRING" id="5486.A0A367XN85"/>
<dbReference type="GO" id="GO:0003729">
    <property type="term" value="F:mRNA binding"/>
    <property type="evidence" value="ECO:0007669"/>
    <property type="project" value="TreeGrafter"/>
</dbReference>
<evidence type="ECO:0000256" key="2">
    <source>
        <dbReference type="ARBA" id="ARBA00022884"/>
    </source>
</evidence>
<feature type="compositionally biased region" description="Low complexity" evidence="6">
    <location>
        <begin position="277"/>
        <end position="291"/>
    </location>
</feature>
<accession>A0A367XN85</accession>
<dbReference type="PANTHER" id="PTHR13952:SF5">
    <property type="entry name" value="U1 SMALL NUCLEAR RIBONUCLEOPROTEIN 70 KDA"/>
    <property type="match status" value="1"/>
</dbReference>
<feature type="compositionally biased region" description="Basic and acidic residues" evidence="6">
    <location>
        <begin position="23"/>
        <end position="36"/>
    </location>
</feature>
<feature type="compositionally biased region" description="Basic residues" evidence="6">
    <location>
        <begin position="66"/>
        <end position="78"/>
    </location>
</feature>
<dbReference type="InterPro" id="IPR051183">
    <property type="entry name" value="U1_U11-U12_snRNP_70-35kDa"/>
</dbReference>
<comment type="caution">
    <text evidence="8">The sequence shown here is derived from an EMBL/GenBank/DDBJ whole genome shotgun (WGS) entry which is preliminary data.</text>
</comment>
<proteinExistence type="predicted"/>
<name>A0A367XN85_9ASCO</name>
<dbReference type="GO" id="GO:0030619">
    <property type="term" value="F:U1 snRNA binding"/>
    <property type="evidence" value="ECO:0007669"/>
    <property type="project" value="TreeGrafter"/>
</dbReference>
<dbReference type="AlphaFoldDB" id="A0A367XN85"/>
<keyword evidence="3" id="KW-0539">Nucleus</keyword>
<protein>
    <submittedName>
        <fullName evidence="8">U1 small nuclear ribonucleoprotein</fullName>
    </submittedName>
</protein>
<keyword evidence="4 8" id="KW-0687">Ribonucleoprotein</keyword>
<dbReference type="Pfam" id="PF00076">
    <property type="entry name" value="RRM_1"/>
    <property type="match status" value="1"/>
</dbReference>
<organism evidence="8 9">
    <name type="scientific">Candida viswanathii</name>
    <dbReference type="NCBI Taxonomy" id="5486"/>
    <lineage>
        <taxon>Eukaryota</taxon>
        <taxon>Fungi</taxon>
        <taxon>Dikarya</taxon>
        <taxon>Ascomycota</taxon>
        <taxon>Saccharomycotina</taxon>
        <taxon>Pichiomycetes</taxon>
        <taxon>Debaryomycetaceae</taxon>
        <taxon>Candida/Lodderomyces clade</taxon>
        <taxon>Candida</taxon>
    </lineage>
</organism>
<sequence length="342" mass="38881">MNEGTEKYPPNIQKLFQAKPPFRHIEPIDYPPEQRRTTSISPISSVKEAINEYIASELPSHEKQTRAKSKKSSKILQHKQKELDAKVKKAAKQEDFQRQLDDWNDPAVFAKLEREFMKDPLKTVFIARLDYSLAELDISKAFAKFGVIESIHVIRDQKGKSRGYGFIVYQRSADAQNCVNELCRTGLELGNRTILVDIERSRVLKTWKPRRLGGGHGGRGYMKDGRVLSAAASGRRTHIANNPNFGQQPPPKQYQSRSHQSSYNGPSHHQHQPYPYPYQQQYQPRSSSGPGATVAETRSAPTSIRDKYAKYSSNDTASSSSQLYSYKPVSGDRSIRNIRRNE</sequence>
<evidence type="ECO:0000313" key="8">
    <source>
        <dbReference type="EMBL" id="RCK54630.1"/>
    </source>
</evidence>
<feature type="compositionally biased region" description="Polar residues" evidence="6">
    <location>
        <begin position="311"/>
        <end position="324"/>
    </location>
</feature>
<dbReference type="InterPro" id="IPR022023">
    <property type="entry name" value="U1snRNP70_N"/>
</dbReference>
<dbReference type="InterPro" id="IPR000504">
    <property type="entry name" value="RRM_dom"/>
</dbReference>
<dbReference type="PANTHER" id="PTHR13952">
    <property type="entry name" value="U1 SMALL NUCLEAR RIBONUCLEOPROTEIN 70 KD"/>
    <property type="match status" value="1"/>
</dbReference>
<dbReference type="EMBL" id="QLNQ01000030">
    <property type="protein sequence ID" value="RCK54630.1"/>
    <property type="molecule type" value="Genomic_DNA"/>
</dbReference>
<feature type="region of interest" description="Disordered" evidence="6">
    <location>
        <begin position="238"/>
        <end position="342"/>
    </location>
</feature>
<feature type="compositionally biased region" description="Polar residues" evidence="6">
    <location>
        <begin position="239"/>
        <end position="264"/>
    </location>
</feature>
<evidence type="ECO:0000256" key="1">
    <source>
        <dbReference type="ARBA" id="ARBA00004123"/>
    </source>
</evidence>
<dbReference type="Pfam" id="PF12220">
    <property type="entry name" value="U1snRNP70_N"/>
    <property type="match status" value="1"/>
</dbReference>
<evidence type="ECO:0000313" key="9">
    <source>
        <dbReference type="Proteomes" id="UP000253472"/>
    </source>
</evidence>
<evidence type="ECO:0000256" key="6">
    <source>
        <dbReference type="SAM" id="MobiDB-lite"/>
    </source>
</evidence>
<evidence type="ECO:0000256" key="3">
    <source>
        <dbReference type="ARBA" id="ARBA00023242"/>
    </source>
</evidence>
<dbReference type="Proteomes" id="UP000253472">
    <property type="component" value="Unassembled WGS sequence"/>
</dbReference>